<dbReference type="Proteomes" id="UP000193498">
    <property type="component" value="Unassembled WGS sequence"/>
</dbReference>
<proteinExistence type="predicted"/>
<feature type="compositionally biased region" description="Pro residues" evidence="1">
    <location>
        <begin position="59"/>
        <end position="68"/>
    </location>
</feature>
<keyword evidence="3" id="KW-1185">Reference proteome</keyword>
<evidence type="ECO:0000313" key="2">
    <source>
        <dbReference type="EMBL" id="ORX96446.1"/>
    </source>
</evidence>
<comment type="caution">
    <text evidence="2">The sequence shown here is derived from an EMBL/GenBank/DDBJ whole genome shotgun (WGS) entry which is preliminary data.</text>
</comment>
<evidence type="ECO:0000313" key="3">
    <source>
        <dbReference type="Proteomes" id="UP000193498"/>
    </source>
</evidence>
<feature type="region of interest" description="Disordered" evidence="1">
    <location>
        <begin position="51"/>
        <end position="72"/>
    </location>
</feature>
<dbReference type="EMBL" id="MCFE01000154">
    <property type="protein sequence ID" value="ORX96446.1"/>
    <property type="molecule type" value="Genomic_DNA"/>
</dbReference>
<name>A0A1Y1YFG9_9FUNG</name>
<gene>
    <name evidence="2" type="ORF">K493DRAFT_314503</name>
</gene>
<evidence type="ECO:0000256" key="1">
    <source>
        <dbReference type="SAM" id="MobiDB-lite"/>
    </source>
</evidence>
<accession>A0A1Y1YFG9</accession>
<protein>
    <submittedName>
        <fullName evidence="2">Uncharacterized protein</fullName>
    </submittedName>
</protein>
<dbReference type="AlphaFoldDB" id="A0A1Y1YFG9"/>
<organism evidence="2 3">
    <name type="scientific">Basidiobolus meristosporus CBS 931.73</name>
    <dbReference type="NCBI Taxonomy" id="1314790"/>
    <lineage>
        <taxon>Eukaryota</taxon>
        <taxon>Fungi</taxon>
        <taxon>Fungi incertae sedis</taxon>
        <taxon>Zoopagomycota</taxon>
        <taxon>Entomophthoromycotina</taxon>
        <taxon>Basidiobolomycetes</taxon>
        <taxon>Basidiobolales</taxon>
        <taxon>Basidiobolaceae</taxon>
        <taxon>Basidiobolus</taxon>
    </lineage>
</organism>
<sequence length="84" mass="9662">MGLIERIQGSYLFTHWKTRKYTKRRGGCHEIDRRDANYYQRNYSDGVYRTEDLSSLGPQVPPPPPPVTNPSVLIRSSEAYTGIC</sequence>
<dbReference type="OrthoDB" id="5566167at2759"/>
<dbReference type="InParanoid" id="A0A1Y1YFG9"/>
<reference evidence="2 3" key="1">
    <citation type="submission" date="2016-07" db="EMBL/GenBank/DDBJ databases">
        <title>Pervasive Adenine N6-methylation of Active Genes in Fungi.</title>
        <authorList>
            <consortium name="DOE Joint Genome Institute"/>
            <person name="Mondo S.J."/>
            <person name="Dannebaum R.O."/>
            <person name="Kuo R.C."/>
            <person name="Labutti K."/>
            <person name="Haridas S."/>
            <person name="Kuo A."/>
            <person name="Salamov A."/>
            <person name="Ahrendt S.R."/>
            <person name="Lipzen A."/>
            <person name="Sullivan W."/>
            <person name="Andreopoulos W.B."/>
            <person name="Clum A."/>
            <person name="Lindquist E."/>
            <person name="Daum C."/>
            <person name="Ramamoorthy G.K."/>
            <person name="Gryganskyi A."/>
            <person name="Culley D."/>
            <person name="Magnuson J.K."/>
            <person name="James T.Y."/>
            <person name="O'Malley M.A."/>
            <person name="Stajich J.E."/>
            <person name="Spatafora J.W."/>
            <person name="Visel A."/>
            <person name="Grigoriev I.V."/>
        </authorList>
    </citation>
    <scope>NUCLEOTIDE SEQUENCE [LARGE SCALE GENOMIC DNA]</scope>
    <source>
        <strain evidence="2 3">CBS 931.73</strain>
    </source>
</reference>